<sequence length="276" mass="30288">MLGERPSPLPVHQAPAPAGPSTLGWDLTRQLWAGPGRREEAGPPFSRPCATCFLPRGIAPPLLCQCAAARRWGLFPAAFGVDCGPCEPYVAGPPEPRRCQMGLRPTPKGARRRGWLDTPLGGGAQASGPLQELLVLPAAHSSLLNLKSMVETVTGRNAILSFVGYGCYCGLGGRGLPMDEVDWCCHAHDCCYQKLFDLGCHTYVDHYDYTIENSTTIVCSELNQTECDKQTCECDRSVALCFQQQMYREEHRNYLNIYCQGPTPRCSVYEPRPAPP</sequence>
<dbReference type="InterPro" id="IPR016090">
    <property type="entry name" value="PLA2-like_dom"/>
</dbReference>
<keyword evidence="3 11" id="KW-0964">Secreted</keyword>
<feature type="active site" evidence="7">
    <location>
        <position position="235"/>
    </location>
</feature>
<feature type="region of interest" description="Disordered" evidence="12">
    <location>
        <begin position="1"/>
        <end position="24"/>
    </location>
</feature>
<dbReference type="EC" id="3.1.1.4" evidence="11"/>
<reference evidence="14" key="2">
    <citation type="submission" date="2025-08" db="UniProtKB">
        <authorList>
            <consortium name="Ensembl"/>
        </authorList>
    </citation>
    <scope>IDENTIFICATION</scope>
</reference>
<evidence type="ECO:0000256" key="2">
    <source>
        <dbReference type="ARBA" id="ARBA00007056"/>
    </source>
</evidence>
<feature type="disulfide bond" evidence="9">
    <location>
        <begin position="200"/>
        <end position="227"/>
    </location>
</feature>
<comment type="catalytic activity">
    <reaction evidence="11">
        <text>a 1,2-diacyl-sn-glycero-3-phosphocholine + H2O = a 1-acyl-sn-glycero-3-phosphocholine + a fatty acid + H(+)</text>
        <dbReference type="Rhea" id="RHEA:15801"/>
        <dbReference type="ChEBI" id="CHEBI:15377"/>
        <dbReference type="ChEBI" id="CHEBI:15378"/>
        <dbReference type="ChEBI" id="CHEBI:28868"/>
        <dbReference type="ChEBI" id="CHEBI:57643"/>
        <dbReference type="ChEBI" id="CHEBI:58168"/>
        <dbReference type="EC" id="3.1.1.4"/>
    </reaction>
</comment>
<accession>A0A8C2P9T8</accession>
<keyword evidence="8" id="KW-0479">Metal-binding</keyword>
<comment type="cofactor">
    <cofactor evidence="8">
        <name>Ca(2+)</name>
        <dbReference type="ChEBI" id="CHEBI:29108"/>
    </cofactor>
    <text evidence="8">Binds 1 Ca(2+) ion per subunit.</text>
</comment>
<comment type="subcellular location">
    <subcellularLocation>
        <location evidence="1 11">Secreted</location>
    </subcellularLocation>
</comment>
<proteinExistence type="inferred from homology"/>
<dbReference type="PANTHER" id="PTHR11716:SF8">
    <property type="entry name" value="GROUP IIF SECRETORY PHOSPHOLIPASE A2"/>
    <property type="match status" value="1"/>
</dbReference>
<keyword evidence="4 9" id="KW-1015">Disulfide bond</keyword>
<feature type="disulfide bond" evidence="9">
    <location>
        <begin position="169"/>
        <end position="185"/>
    </location>
</feature>
<feature type="active site" evidence="7">
    <location>
        <position position="188"/>
    </location>
</feature>
<feature type="disulfide bond" evidence="9">
    <location>
        <begin position="184"/>
        <end position="241"/>
    </location>
</feature>
<protein>
    <recommendedName>
        <fullName evidence="11">Phospholipase A2</fullName>
        <ecNumber evidence="11">3.1.1.4</ecNumber>
    </recommendedName>
</protein>
<evidence type="ECO:0000259" key="13">
    <source>
        <dbReference type="SMART" id="SM00085"/>
    </source>
</evidence>
<dbReference type="GO" id="GO:0050482">
    <property type="term" value="P:arachidonate secretion"/>
    <property type="evidence" value="ECO:0007669"/>
    <property type="project" value="InterPro"/>
</dbReference>
<dbReference type="GO" id="GO:0005576">
    <property type="term" value="C:extracellular region"/>
    <property type="evidence" value="ECO:0007669"/>
    <property type="project" value="UniProtKB-SubCell"/>
</dbReference>
<dbReference type="SMART" id="SM00085">
    <property type="entry name" value="PA2c"/>
    <property type="match status" value="1"/>
</dbReference>
<dbReference type="InterPro" id="IPR033113">
    <property type="entry name" value="PLA2_histidine"/>
</dbReference>
<evidence type="ECO:0000256" key="8">
    <source>
        <dbReference type="PIRSR" id="PIRSR601211-2"/>
    </source>
</evidence>
<dbReference type="PANTHER" id="PTHR11716">
    <property type="entry name" value="PHOSPHOLIPASE A2 FAMILY MEMBER"/>
    <property type="match status" value="1"/>
</dbReference>
<dbReference type="Gene3D" id="1.20.90.10">
    <property type="entry name" value="Phospholipase A2 domain"/>
    <property type="match status" value="1"/>
</dbReference>
<feature type="binding site" evidence="8">
    <location>
        <position position="172"/>
    </location>
    <ligand>
        <name>Ca(2+)</name>
        <dbReference type="ChEBI" id="CHEBI:29108"/>
    </ligand>
</feature>
<keyword evidence="11" id="KW-0443">Lipid metabolism</keyword>
<dbReference type="Ensembl" id="ENSCHIT00010023621.1">
    <property type="protein sequence ID" value="ENSCHIP00010016906.1"/>
    <property type="gene ID" value="ENSCHIG00010012304.1"/>
</dbReference>
<dbReference type="GO" id="GO:0006644">
    <property type="term" value="P:phospholipid metabolic process"/>
    <property type="evidence" value="ECO:0007669"/>
    <property type="project" value="InterPro"/>
</dbReference>
<evidence type="ECO:0000256" key="11">
    <source>
        <dbReference type="RuleBase" id="RU361236"/>
    </source>
</evidence>
<comment type="similarity">
    <text evidence="2 10">Belongs to the phospholipase A2 family.</text>
</comment>
<comment type="catalytic activity">
    <reaction evidence="5">
        <text>1-hexadecanoyl-2-(9Z-octadecenoyl)-sn-glycero-3-phosphocholine + H2O = 1-hexadecanoyl-sn-glycero-3-phosphocholine + (9Z)-octadecenoate + H(+)</text>
        <dbReference type="Rhea" id="RHEA:38779"/>
        <dbReference type="ChEBI" id="CHEBI:15377"/>
        <dbReference type="ChEBI" id="CHEBI:15378"/>
        <dbReference type="ChEBI" id="CHEBI:30823"/>
        <dbReference type="ChEBI" id="CHEBI:72998"/>
        <dbReference type="ChEBI" id="CHEBI:73001"/>
    </reaction>
    <physiologicalReaction direction="left-to-right" evidence="5">
        <dbReference type="Rhea" id="RHEA:38780"/>
    </physiologicalReaction>
</comment>
<feature type="domain" description="Phospholipase A2-like central" evidence="13">
    <location>
        <begin position="142"/>
        <end position="260"/>
    </location>
</feature>
<evidence type="ECO:0000256" key="3">
    <source>
        <dbReference type="ARBA" id="ARBA00022525"/>
    </source>
</evidence>
<dbReference type="GO" id="GO:0016042">
    <property type="term" value="P:lipid catabolic process"/>
    <property type="evidence" value="ECO:0007669"/>
    <property type="project" value="InterPro"/>
</dbReference>
<dbReference type="GO" id="GO:0047498">
    <property type="term" value="F:calcium-dependent phospholipase A2 activity"/>
    <property type="evidence" value="ECO:0007669"/>
    <property type="project" value="TreeGrafter"/>
</dbReference>
<feature type="disulfide bond" evidence="9">
    <location>
        <begin position="191"/>
        <end position="234"/>
    </location>
</feature>
<evidence type="ECO:0000256" key="4">
    <source>
        <dbReference type="ARBA" id="ARBA00023157"/>
    </source>
</evidence>
<feature type="disulfide bond" evidence="9">
    <location>
        <begin position="190"/>
        <end position="266"/>
    </location>
</feature>
<dbReference type="GO" id="GO:0005509">
    <property type="term" value="F:calcium ion binding"/>
    <property type="evidence" value="ECO:0007669"/>
    <property type="project" value="InterPro"/>
</dbReference>
<organism evidence="14">
    <name type="scientific">Capra hircus</name>
    <name type="common">Goat</name>
    <dbReference type="NCBI Taxonomy" id="9925"/>
    <lineage>
        <taxon>Eukaryota</taxon>
        <taxon>Metazoa</taxon>
        <taxon>Chordata</taxon>
        <taxon>Craniata</taxon>
        <taxon>Vertebrata</taxon>
        <taxon>Euteleostomi</taxon>
        <taxon>Mammalia</taxon>
        <taxon>Eutheria</taxon>
        <taxon>Laurasiatheria</taxon>
        <taxon>Artiodactyla</taxon>
        <taxon>Ruminantia</taxon>
        <taxon>Pecora</taxon>
        <taxon>Bovidae</taxon>
        <taxon>Caprinae</taxon>
        <taxon>Capra</taxon>
    </lineage>
</organism>
<dbReference type="FunFam" id="1.20.90.10:FF:000001">
    <property type="entry name" value="Basic phospholipase A2 homolog"/>
    <property type="match status" value="1"/>
</dbReference>
<dbReference type="CDD" id="cd00125">
    <property type="entry name" value="PLA2c"/>
    <property type="match status" value="1"/>
</dbReference>
<evidence type="ECO:0000256" key="9">
    <source>
        <dbReference type="PIRSR" id="PIRSR601211-3"/>
    </source>
</evidence>
<evidence type="ECO:0000256" key="6">
    <source>
        <dbReference type="ARBA" id="ARBA00049039"/>
    </source>
</evidence>
<evidence type="ECO:0000256" key="5">
    <source>
        <dbReference type="ARBA" id="ARBA00048699"/>
    </source>
</evidence>
<dbReference type="Pfam" id="PF00068">
    <property type="entry name" value="Phospholip_A2_1"/>
    <property type="match status" value="1"/>
</dbReference>
<evidence type="ECO:0000256" key="7">
    <source>
        <dbReference type="PIRSR" id="PIRSR601211-1"/>
    </source>
</evidence>
<feature type="binding site" evidence="8">
    <location>
        <position position="170"/>
    </location>
    <ligand>
        <name>Ca(2+)</name>
        <dbReference type="ChEBI" id="CHEBI:29108"/>
    </ligand>
</feature>
<dbReference type="PRINTS" id="PR00389">
    <property type="entry name" value="PHPHLIPASEA2"/>
</dbReference>
<keyword evidence="11" id="KW-0378">Hydrolase</keyword>
<dbReference type="AlphaFoldDB" id="A0A8C2P9T8"/>
<feature type="disulfide bond" evidence="9">
    <location>
        <begin position="167"/>
        <end position="259"/>
    </location>
</feature>
<evidence type="ECO:0000313" key="14">
    <source>
        <dbReference type="Ensembl" id="ENSCHIP00010016906.1"/>
    </source>
</evidence>
<feature type="disulfide bond" evidence="9">
    <location>
        <begin position="219"/>
        <end position="232"/>
    </location>
</feature>
<feature type="binding site" evidence="8">
    <location>
        <position position="168"/>
    </location>
    <ligand>
        <name>Ca(2+)</name>
        <dbReference type="ChEBI" id="CHEBI:29108"/>
    </ligand>
</feature>
<dbReference type="SUPFAM" id="SSF48619">
    <property type="entry name" value="Phospholipase A2, PLA2"/>
    <property type="match status" value="1"/>
</dbReference>
<evidence type="ECO:0000256" key="1">
    <source>
        <dbReference type="ARBA" id="ARBA00004613"/>
    </source>
</evidence>
<evidence type="ECO:0000256" key="12">
    <source>
        <dbReference type="SAM" id="MobiDB-lite"/>
    </source>
</evidence>
<comment type="catalytic activity">
    <reaction evidence="6">
        <text>1-hexadecanoyl-2-(9Z,12Z-octadecadienoyl)-sn-glycero-3-phosphoethanolamine + H2O = 1-hexadecanoyl-sn-glycero-3-phosphoethanolamine + (9Z,12Z)-octadecadienoate + H(+)</text>
        <dbReference type="Rhea" id="RHEA:40815"/>
        <dbReference type="ChEBI" id="CHEBI:15377"/>
        <dbReference type="ChEBI" id="CHEBI:15378"/>
        <dbReference type="ChEBI" id="CHEBI:30245"/>
        <dbReference type="ChEBI" id="CHEBI:73004"/>
        <dbReference type="ChEBI" id="CHEBI:73008"/>
    </reaction>
    <physiologicalReaction direction="left-to-right" evidence="6">
        <dbReference type="Rhea" id="RHEA:40816"/>
    </physiologicalReaction>
</comment>
<name>A0A8C2P9T8_CAPHI</name>
<dbReference type="InterPro" id="IPR001211">
    <property type="entry name" value="PLA2"/>
</dbReference>
<dbReference type="GO" id="GO:0005543">
    <property type="term" value="F:phospholipid binding"/>
    <property type="evidence" value="ECO:0007669"/>
    <property type="project" value="TreeGrafter"/>
</dbReference>
<dbReference type="PROSITE" id="PS00118">
    <property type="entry name" value="PA2_HIS"/>
    <property type="match status" value="1"/>
</dbReference>
<feature type="binding site" evidence="8">
    <location>
        <position position="189"/>
    </location>
    <ligand>
        <name>Ca(2+)</name>
        <dbReference type="ChEBI" id="CHEBI:29108"/>
    </ligand>
</feature>
<dbReference type="InterPro" id="IPR036444">
    <property type="entry name" value="PLipase_A2_dom_sf"/>
</dbReference>
<keyword evidence="8 11" id="KW-0106">Calcium</keyword>
<reference evidence="14" key="1">
    <citation type="submission" date="2019-03" db="EMBL/GenBank/DDBJ databases">
        <title>Genome sequencing and reference-guided assembly of Black Bengal Goat (Capra hircus).</title>
        <authorList>
            <person name="Siddiki A.Z."/>
            <person name="Baten A."/>
            <person name="Billah M."/>
            <person name="Alam M.A.U."/>
            <person name="Shawrob K.S.M."/>
            <person name="Saha S."/>
            <person name="Chowdhury M."/>
            <person name="Rahman A.H."/>
            <person name="Stear M."/>
            <person name="Miah G."/>
            <person name="Das G.B."/>
            <person name="Hossain M.M."/>
            <person name="Kumkum M."/>
            <person name="Islam M.S."/>
            <person name="Mollah A.M."/>
            <person name="Ahsan A."/>
            <person name="Tusar F."/>
            <person name="Khan M.K.I."/>
        </authorList>
    </citation>
    <scope>NUCLEOTIDE SEQUENCE [LARGE SCALE GENOMIC DNA]</scope>
</reference>
<evidence type="ECO:0000256" key="10">
    <source>
        <dbReference type="RuleBase" id="RU003654"/>
    </source>
</evidence>